<gene>
    <name evidence="12" type="primary">ifi35</name>
</gene>
<dbReference type="GO" id="GO:0005634">
    <property type="term" value="C:nucleus"/>
    <property type="evidence" value="ECO:0007669"/>
    <property type="project" value="UniProtKB-SubCell"/>
</dbReference>
<dbReference type="GO" id="GO:0005737">
    <property type="term" value="C:cytoplasm"/>
    <property type="evidence" value="ECO:0007669"/>
    <property type="project" value="UniProtKB-SubCell"/>
</dbReference>
<feature type="coiled-coil region" evidence="10">
    <location>
        <begin position="48"/>
        <end position="125"/>
    </location>
</feature>
<keyword evidence="8" id="KW-0391">Immunity</keyword>
<keyword evidence="9" id="KW-0539">Nucleus</keyword>
<comment type="subcellular location">
    <subcellularLocation>
        <location evidence="2">Cytoplasm</location>
    </subcellularLocation>
    <subcellularLocation>
        <location evidence="1">Nucleus</location>
    </subcellularLocation>
    <subcellularLocation>
        <location evidence="3">Secreted</location>
    </subcellularLocation>
</comment>
<evidence type="ECO:0000256" key="10">
    <source>
        <dbReference type="SAM" id="Coils"/>
    </source>
</evidence>
<dbReference type="PANTHER" id="PTHR15225">
    <property type="entry name" value="INTERFERON-INDUCED PROTEIN 35/NMI N-MYC/STAT INTERACTING PROTEIN"/>
    <property type="match status" value="1"/>
</dbReference>
<evidence type="ECO:0000256" key="7">
    <source>
        <dbReference type="ARBA" id="ARBA00022588"/>
    </source>
</evidence>
<keyword evidence="5" id="KW-0963">Cytoplasm</keyword>
<dbReference type="Proteomes" id="UP000472271">
    <property type="component" value="Chromosome 8"/>
</dbReference>
<dbReference type="GO" id="GO:0045087">
    <property type="term" value="P:innate immune response"/>
    <property type="evidence" value="ECO:0007669"/>
    <property type="project" value="UniProtKB-KW"/>
</dbReference>
<proteinExistence type="inferred from homology"/>
<evidence type="ECO:0000256" key="9">
    <source>
        <dbReference type="ARBA" id="ARBA00023242"/>
    </source>
</evidence>
<keyword evidence="7" id="KW-0399">Innate immunity</keyword>
<dbReference type="PANTHER" id="PTHR15225:SF1">
    <property type="entry name" value="INTERFERON-INDUCED 35 KDA PROTEIN"/>
    <property type="match status" value="1"/>
</dbReference>
<evidence type="ECO:0000256" key="1">
    <source>
        <dbReference type="ARBA" id="ARBA00004123"/>
    </source>
</evidence>
<dbReference type="GO" id="GO:0045088">
    <property type="term" value="P:regulation of innate immune response"/>
    <property type="evidence" value="ECO:0007669"/>
    <property type="project" value="UniProtKB-ARBA"/>
</dbReference>
<evidence type="ECO:0000259" key="11">
    <source>
        <dbReference type="Pfam" id="PF07292"/>
    </source>
</evidence>
<comment type="similarity">
    <text evidence="4">Belongs to the NMI family.</text>
</comment>
<keyword evidence="6" id="KW-0964">Secreted</keyword>
<dbReference type="GeneID" id="115424497"/>
<dbReference type="InterPro" id="IPR009909">
    <property type="entry name" value="Nmi/IFP35_dom"/>
</dbReference>
<protein>
    <recommendedName>
        <fullName evidence="11">NID domain-containing protein</fullName>
    </recommendedName>
</protein>
<evidence type="ECO:0000256" key="8">
    <source>
        <dbReference type="ARBA" id="ARBA00022859"/>
    </source>
</evidence>
<dbReference type="OrthoDB" id="9936051at2759"/>
<dbReference type="Pfam" id="PF07292">
    <property type="entry name" value="NID"/>
    <property type="match status" value="2"/>
</dbReference>
<evidence type="ECO:0000256" key="5">
    <source>
        <dbReference type="ARBA" id="ARBA00022490"/>
    </source>
</evidence>
<evidence type="ECO:0000256" key="4">
    <source>
        <dbReference type="ARBA" id="ARBA00010081"/>
    </source>
</evidence>
<evidence type="ECO:0000313" key="13">
    <source>
        <dbReference type="Proteomes" id="UP000472271"/>
    </source>
</evidence>
<dbReference type="Gene3D" id="3.30.70.330">
    <property type="match status" value="1"/>
</dbReference>
<reference evidence="12" key="1">
    <citation type="submission" date="2019-06" db="EMBL/GenBank/DDBJ databases">
        <authorList>
            <consortium name="Wellcome Sanger Institute Data Sharing"/>
        </authorList>
    </citation>
    <scope>NUCLEOTIDE SEQUENCE [LARGE SCALE GENOMIC DNA]</scope>
</reference>
<reference evidence="12" key="3">
    <citation type="submission" date="2025-09" db="UniProtKB">
        <authorList>
            <consortium name="Ensembl"/>
        </authorList>
    </citation>
    <scope>IDENTIFICATION</scope>
</reference>
<accession>A0A672YVQ0</accession>
<reference evidence="12" key="2">
    <citation type="submission" date="2025-08" db="UniProtKB">
        <authorList>
            <consortium name="Ensembl"/>
        </authorList>
    </citation>
    <scope>IDENTIFICATION</scope>
</reference>
<name>A0A672YVQ0_9TELE</name>
<evidence type="ECO:0000256" key="6">
    <source>
        <dbReference type="ARBA" id="ARBA00022525"/>
    </source>
</evidence>
<feature type="domain" description="NID" evidence="11">
    <location>
        <begin position="167"/>
        <end position="254"/>
    </location>
</feature>
<organism evidence="12 13">
    <name type="scientific">Sphaeramia orbicularis</name>
    <name type="common">orbiculate cardinalfish</name>
    <dbReference type="NCBI Taxonomy" id="375764"/>
    <lineage>
        <taxon>Eukaryota</taxon>
        <taxon>Metazoa</taxon>
        <taxon>Chordata</taxon>
        <taxon>Craniata</taxon>
        <taxon>Vertebrata</taxon>
        <taxon>Euteleostomi</taxon>
        <taxon>Actinopterygii</taxon>
        <taxon>Neopterygii</taxon>
        <taxon>Teleostei</taxon>
        <taxon>Neoteleostei</taxon>
        <taxon>Acanthomorphata</taxon>
        <taxon>Gobiaria</taxon>
        <taxon>Kurtiformes</taxon>
        <taxon>Apogonoidei</taxon>
        <taxon>Apogonidae</taxon>
        <taxon>Apogoninae</taxon>
        <taxon>Sphaeramia</taxon>
    </lineage>
</organism>
<dbReference type="InterPro" id="IPR012677">
    <property type="entry name" value="Nucleotide-bd_a/b_plait_sf"/>
</dbReference>
<dbReference type="GO" id="GO:0005615">
    <property type="term" value="C:extracellular space"/>
    <property type="evidence" value="ECO:0007669"/>
    <property type="project" value="UniProtKB-ARBA"/>
</dbReference>
<dbReference type="FunFam" id="3.30.70.330:FF:000300">
    <property type="entry name" value="Interferon-induced protein 35"/>
    <property type="match status" value="1"/>
</dbReference>
<dbReference type="CTD" id="3430"/>
<keyword evidence="13" id="KW-1185">Reference proteome</keyword>
<evidence type="ECO:0000256" key="3">
    <source>
        <dbReference type="ARBA" id="ARBA00004613"/>
    </source>
</evidence>
<feature type="domain" description="NID" evidence="11">
    <location>
        <begin position="265"/>
        <end position="353"/>
    </location>
</feature>
<keyword evidence="10" id="KW-0175">Coiled coil</keyword>
<dbReference type="AlphaFoldDB" id="A0A672YVQ0"/>
<sequence length="378" mass="43153">MTSDMSYDEDFSLVMETPQSEETLDGIQNLIINCKKQHHQLLEDQKDLAAVRDDLQDMTRKCKERTEKLIQDLEEDQRSYAAQLTDEQVKLSVLQQEEVELMQEIQKVMAALKEEEALNQHLKQQTDVFTAVPEKKVVFKGHTEEYKDVQTFQMKPHIVYPMEGGTALITFEEDVVAKRILSKKKHEVDLSEDVTIRVEARPVHLILPRLVEINSEVCPQRILISNLPKMDTDTLLNKLEIHFSKKKHGGGEVEECEMMPDSGNVVLTFVENNFARGLTEMEHHDVKFQDKKHRVRVTPFLNGKITNLKTKVSMCPRTVLLTGIPAVMEQETLQDLLEIHFQKSSNGGGEIEAFLYNPLGQSLSALFEGVSPDGDKKV</sequence>
<dbReference type="Ensembl" id="ENSSORT00005008939.1">
    <property type="protein sequence ID" value="ENSSORP00005008639.1"/>
    <property type="gene ID" value="ENSSORG00005004781.1"/>
</dbReference>
<evidence type="ECO:0000256" key="2">
    <source>
        <dbReference type="ARBA" id="ARBA00004496"/>
    </source>
</evidence>
<dbReference type="InParanoid" id="A0A672YVQ0"/>
<dbReference type="RefSeq" id="XP_029997662.1">
    <property type="nucleotide sequence ID" value="XM_030141802.1"/>
</dbReference>
<evidence type="ECO:0000313" key="12">
    <source>
        <dbReference type="Ensembl" id="ENSSORP00005008639.1"/>
    </source>
</evidence>